<evidence type="ECO:0000259" key="10">
    <source>
        <dbReference type="PROSITE" id="PS51198"/>
    </source>
</evidence>
<evidence type="ECO:0000256" key="8">
    <source>
        <dbReference type="ARBA" id="ARBA00048988"/>
    </source>
</evidence>
<accession>A0ABW9JHH6</accession>
<keyword evidence="5" id="KW-0413">Isomerase</keyword>
<comment type="catalytic activity">
    <reaction evidence="8">
        <text>ATP + H2O = ADP + phosphate + H(+)</text>
        <dbReference type="Rhea" id="RHEA:13065"/>
        <dbReference type="ChEBI" id="CHEBI:15377"/>
        <dbReference type="ChEBI" id="CHEBI:15378"/>
        <dbReference type="ChEBI" id="CHEBI:30616"/>
        <dbReference type="ChEBI" id="CHEBI:43474"/>
        <dbReference type="ChEBI" id="CHEBI:456216"/>
        <dbReference type="EC" id="5.6.2.4"/>
    </reaction>
</comment>
<feature type="domain" description="UvrD-like helicase ATP-binding" evidence="10">
    <location>
        <begin position="1"/>
        <end position="469"/>
    </location>
</feature>
<dbReference type="InterPro" id="IPR000212">
    <property type="entry name" value="DNA_helicase_UvrD/REP"/>
</dbReference>
<feature type="binding site" evidence="9">
    <location>
        <begin position="11"/>
        <end position="18"/>
    </location>
    <ligand>
        <name>ATP</name>
        <dbReference type="ChEBI" id="CHEBI:30616"/>
    </ligand>
</feature>
<proteinExistence type="predicted"/>
<evidence type="ECO:0000256" key="7">
    <source>
        <dbReference type="ARBA" id="ARBA00034808"/>
    </source>
</evidence>
<evidence type="ECO:0000313" key="13">
    <source>
        <dbReference type="Proteomes" id="UP001517367"/>
    </source>
</evidence>
<evidence type="ECO:0000256" key="6">
    <source>
        <dbReference type="ARBA" id="ARBA00034617"/>
    </source>
</evidence>
<keyword evidence="2 9" id="KW-0378">Hydrolase</keyword>
<evidence type="ECO:0000256" key="1">
    <source>
        <dbReference type="ARBA" id="ARBA00022741"/>
    </source>
</evidence>
<evidence type="ECO:0000256" key="5">
    <source>
        <dbReference type="ARBA" id="ARBA00023235"/>
    </source>
</evidence>
<keyword evidence="1 9" id="KW-0547">Nucleotide-binding</keyword>
<evidence type="ECO:0000256" key="9">
    <source>
        <dbReference type="PROSITE-ProRule" id="PRU00560"/>
    </source>
</evidence>
<comment type="catalytic activity">
    <reaction evidence="6">
        <text>Couples ATP hydrolysis with the unwinding of duplex DNA by translocating in the 3'-5' direction.</text>
        <dbReference type="EC" id="5.6.2.4"/>
    </reaction>
</comment>
<evidence type="ECO:0000259" key="11">
    <source>
        <dbReference type="PROSITE" id="PS51217"/>
    </source>
</evidence>
<dbReference type="Gene3D" id="3.40.50.300">
    <property type="entry name" value="P-loop containing nucleotide triphosphate hydrolases"/>
    <property type="match status" value="3"/>
</dbReference>
<dbReference type="InterPro" id="IPR014017">
    <property type="entry name" value="DNA_helicase_UvrD-like_C"/>
</dbReference>
<comment type="caution">
    <text evidence="12">The sequence shown here is derived from an EMBL/GenBank/DDBJ whole genome shotgun (WGS) entry which is preliminary data.</text>
</comment>
<dbReference type="EMBL" id="SRMP02000012">
    <property type="protein sequence ID" value="MFN0291355.1"/>
    <property type="molecule type" value="Genomic_DNA"/>
</dbReference>
<feature type="domain" description="UvrD-like helicase C-terminal" evidence="11">
    <location>
        <begin position="528"/>
        <end position="785"/>
    </location>
</feature>
<evidence type="ECO:0000256" key="4">
    <source>
        <dbReference type="ARBA" id="ARBA00022840"/>
    </source>
</evidence>
<keyword evidence="4 9" id="KW-0067">ATP-binding</keyword>
<dbReference type="Pfam" id="PF13361">
    <property type="entry name" value="UvrD_C"/>
    <property type="match status" value="1"/>
</dbReference>
<reference evidence="12 13" key="1">
    <citation type="submission" date="2024-12" db="EMBL/GenBank/DDBJ databases">
        <authorList>
            <person name="Hu S."/>
        </authorList>
    </citation>
    <scope>NUCLEOTIDE SEQUENCE [LARGE SCALE GENOMIC DNA]</scope>
    <source>
        <strain evidence="12 13">P-25</strain>
    </source>
</reference>
<protein>
    <recommendedName>
        <fullName evidence="7">DNA 3'-5' helicase</fullName>
        <ecNumber evidence="7">5.6.2.4</ecNumber>
    </recommendedName>
</protein>
<dbReference type="PROSITE" id="PS51217">
    <property type="entry name" value="UVRD_HELICASE_CTER"/>
    <property type="match status" value="1"/>
</dbReference>
<name>A0ABW9JHH6_9SPHI</name>
<evidence type="ECO:0000313" key="12">
    <source>
        <dbReference type="EMBL" id="MFN0291355.1"/>
    </source>
</evidence>
<dbReference type="GO" id="GO:0008854">
    <property type="term" value="F:exodeoxyribonuclease V activity"/>
    <property type="evidence" value="ECO:0007669"/>
    <property type="project" value="UniProtKB-EC"/>
</dbReference>
<dbReference type="SUPFAM" id="SSF52540">
    <property type="entry name" value="P-loop containing nucleoside triphosphate hydrolases"/>
    <property type="match status" value="1"/>
</dbReference>
<gene>
    <name evidence="12" type="ORF">E5L68_008120</name>
</gene>
<evidence type="ECO:0000256" key="2">
    <source>
        <dbReference type="ARBA" id="ARBA00022801"/>
    </source>
</evidence>
<evidence type="ECO:0000256" key="3">
    <source>
        <dbReference type="ARBA" id="ARBA00022806"/>
    </source>
</evidence>
<dbReference type="PANTHER" id="PTHR11070:SF67">
    <property type="entry name" value="DNA 3'-5' HELICASE"/>
    <property type="match status" value="1"/>
</dbReference>
<dbReference type="RefSeq" id="WP_138727968.1">
    <property type="nucleotide sequence ID" value="NZ_SRMP02000012.1"/>
</dbReference>
<keyword evidence="13" id="KW-1185">Reference proteome</keyword>
<dbReference type="Proteomes" id="UP001517367">
    <property type="component" value="Unassembled WGS sequence"/>
</dbReference>
<dbReference type="InterPro" id="IPR014016">
    <property type="entry name" value="UvrD-like_ATP-bd"/>
</dbReference>
<dbReference type="InterPro" id="IPR027417">
    <property type="entry name" value="P-loop_NTPase"/>
</dbReference>
<dbReference type="PANTHER" id="PTHR11070">
    <property type="entry name" value="UVRD / RECB / PCRA DNA HELICASE FAMILY MEMBER"/>
    <property type="match status" value="1"/>
</dbReference>
<keyword evidence="3 9" id="KW-0347">Helicase</keyword>
<organism evidence="12 13">
    <name type="scientific">Pedobacter helvus</name>
    <dbReference type="NCBI Taxonomy" id="2563444"/>
    <lineage>
        <taxon>Bacteria</taxon>
        <taxon>Pseudomonadati</taxon>
        <taxon>Bacteroidota</taxon>
        <taxon>Sphingobacteriia</taxon>
        <taxon>Sphingobacteriales</taxon>
        <taxon>Sphingobacteriaceae</taxon>
        <taxon>Pedobacter</taxon>
    </lineage>
</organism>
<dbReference type="PROSITE" id="PS51198">
    <property type="entry name" value="UVRD_HELICASE_ATP_BIND"/>
    <property type="match status" value="1"/>
</dbReference>
<dbReference type="Gene3D" id="1.10.3170.10">
    <property type="entry name" value="Recbcd, chain B, domain 2"/>
    <property type="match status" value="1"/>
</dbReference>
<dbReference type="Pfam" id="PF00580">
    <property type="entry name" value="UvrD-helicase"/>
    <property type="match status" value="1"/>
</dbReference>
<dbReference type="EC" id="5.6.2.4" evidence="7"/>
<sequence>MATKPVKILQASAGSGKTFSLAAHYLTLLFSGDNKYKEVLAVTFTNKATEEMKTRILQVLLGFAKGDTAKKIDDYRQLVLAAHPELNAESLKLKADLVYRKILHDYSRFSVSTIDGFVQKVIRGFAFELGLDSGYSLEMNTDKVKQELTKKLEKLLDKNDKLLKWVVELALDRINNNISWNYNTELLKLVGEVFNDKFSGFEAAITSFGNENTDEVFKKYIDFTKKLLKKFETDISQLATDVKQVFESSAEDLEALNKTKTSQLYQLQRIIDKDYKGIASLEKLVDNPDNWFKKGKNNGLYDELNPFLQKLIVAYNQQIGDYILAKAFLKNGYFLRLMQEIAVLLAEYREENETLLISDAQKLLTGIAEDAGENPSFIWEKMGHKYRNFLFDEFQDTSGNQWNSFKALVSNAIATHNGKLHDHLIVGDAKQSIYRWREGDYKLLHHQAKADLLAHNVLEDKLWENYRSTAEIINFNNKLYQNLAQQLQDKINAEIPLDDDELNAYWNNERNQYGNIITNIYDGVAQNSHPKTLEGGVIKIKRITFEKPKDSPEEIIEAMTADAEPENVKQASLAEMLTELRFLLNEKGYQQREIGVLVRSNSEATLVVDALMEAGLDVISGDALKIASSTAIKLIVNVLKLLVVSPANSALYKANCIALYAQLHQKPINGDHYFALADTPIDNLTHVLPPDFCTHYKVWMALPVSALIEKTITAFGLDTYTKNNINPFLPYLLAFRDLTNKSSRQGEKGISAFLNWWDEEGHTKTLPSPETANAIQVMTIHKSKGLAFRAVFIPFCDWKLAGKANSTFWVPMDETPYADLQSVPLQFSSLLKGSSIAKYYLEELLMNYMDALNSLYVATTRAKDYIYISFPAKKKPSLSHVGDAVFNFYADDFTNADELQIGTFSDKGDGVESYNALNLSAYPTTNRLEEVYEEAENRPQKYIDNISKSGKKGSNLHLILAEVNGVDEVENAVEKLILEGLISKEEKAAYVEQVSEVLAHPELKELLSRNANQVNEKSIIGIDGKIYRPDKLVFNGKEVSIIDYKFTAEESQNHVAQIVNYKNLIEAMGYENVKPYLFYASLSKLKEV</sequence>